<dbReference type="STRING" id="1797689.A3F24_00405"/>
<reference evidence="1 2" key="1">
    <citation type="journal article" date="2016" name="Nat. Commun.">
        <title>Thousands of microbial genomes shed light on interconnected biogeochemical processes in an aquifer system.</title>
        <authorList>
            <person name="Anantharaman K."/>
            <person name="Brown C.T."/>
            <person name="Hug L.A."/>
            <person name="Sharon I."/>
            <person name="Castelle C.J."/>
            <person name="Probst A.J."/>
            <person name="Thomas B.C."/>
            <person name="Singh A."/>
            <person name="Wilkins M.J."/>
            <person name="Karaoz U."/>
            <person name="Brodie E.L."/>
            <person name="Williams K.H."/>
            <person name="Hubbard S.S."/>
            <person name="Banfield J.F."/>
        </authorList>
    </citation>
    <scope>NUCLEOTIDE SEQUENCE [LARGE SCALE GENOMIC DNA]</scope>
</reference>
<name>A0A1G1Z727_9BACT</name>
<dbReference type="EMBL" id="MHIX01000014">
    <property type="protein sequence ID" value="OGY59467.1"/>
    <property type="molecule type" value="Genomic_DNA"/>
</dbReference>
<evidence type="ECO:0000313" key="2">
    <source>
        <dbReference type="Proteomes" id="UP000178515"/>
    </source>
</evidence>
<accession>A0A1G1Z727</accession>
<evidence type="ECO:0000313" key="1">
    <source>
        <dbReference type="EMBL" id="OGY59467.1"/>
    </source>
</evidence>
<dbReference type="AlphaFoldDB" id="A0A1G1Z727"/>
<gene>
    <name evidence="1" type="ORF">A3F24_00405</name>
</gene>
<organism evidence="1 2">
    <name type="scientific">Candidatus Colwellbacteria bacterium RIFCSPHIGHO2_12_FULL_44_17</name>
    <dbReference type="NCBI Taxonomy" id="1797689"/>
    <lineage>
        <taxon>Bacteria</taxon>
        <taxon>Candidatus Colwelliibacteriota</taxon>
    </lineage>
</organism>
<comment type="caution">
    <text evidence="1">The sequence shown here is derived from an EMBL/GenBank/DDBJ whole genome shotgun (WGS) entry which is preliminary data.</text>
</comment>
<dbReference type="Proteomes" id="UP000178515">
    <property type="component" value="Unassembled WGS sequence"/>
</dbReference>
<proteinExistence type="predicted"/>
<protein>
    <submittedName>
        <fullName evidence="1">Uncharacterized protein</fullName>
    </submittedName>
</protein>
<sequence length="59" mass="6810">MQLKPLLVCSECGRFYFGPKRGWEIPSTKDILAIPDGKKKKYELCSLHKETNNKKEKSP</sequence>